<name>A0A9J6BZ18_POLVA</name>
<dbReference type="EMBL" id="JADBJN010000002">
    <property type="protein sequence ID" value="KAG5674438.1"/>
    <property type="molecule type" value="Genomic_DNA"/>
</dbReference>
<evidence type="ECO:0000313" key="1">
    <source>
        <dbReference type="EMBL" id="KAG5674438.1"/>
    </source>
</evidence>
<gene>
    <name evidence="1" type="ORF">PVAND_004409</name>
</gene>
<comment type="caution">
    <text evidence="1">The sequence shown here is derived from an EMBL/GenBank/DDBJ whole genome shotgun (WGS) entry which is preliminary data.</text>
</comment>
<dbReference type="InterPro" id="IPR006616">
    <property type="entry name" value="DM9_repeat"/>
</dbReference>
<dbReference type="SMART" id="SM00696">
    <property type="entry name" value="DM9"/>
    <property type="match status" value="2"/>
</dbReference>
<reference evidence="1" key="1">
    <citation type="submission" date="2021-03" db="EMBL/GenBank/DDBJ databases">
        <title>Chromosome level genome of the anhydrobiotic midge Polypedilum vanderplanki.</title>
        <authorList>
            <person name="Yoshida Y."/>
            <person name="Kikawada T."/>
            <person name="Gusev O."/>
        </authorList>
    </citation>
    <scope>NUCLEOTIDE SEQUENCE</scope>
    <source>
        <strain evidence="1">NIAS01</strain>
        <tissue evidence="1">Whole body or cell culture</tissue>
    </source>
</reference>
<protein>
    <submittedName>
        <fullName evidence="1">Uncharacterized protein</fullName>
    </submittedName>
</protein>
<dbReference type="PANTHER" id="PTHR31649">
    <property type="entry name" value="AGAP009604-PA"/>
    <property type="match status" value="1"/>
</dbReference>
<dbReference type="Pfam" id="PF11901">
    <property type="entry name" value="DM9"/>
    <property type="match status" value="1"/>
</dbReference>
<accession>A0A9J6BZ18</accession>
<proteinExistence type="predicted"/>
<dbReference type="PANTHER" id="PTHR31649:SF1">
    <property type="entry name" value="FARNESOIC ACID O-METHYL TRANSFERASE DOMAIN-CONTAINING PROTEIN"/>
    <property type="match status" value="1"/>
</dbReference>
<evidence type="ECO:0000313" key="2">
    <source>
        <dbReference type="Proteomes" id="UP001107558"/>
    </source>
</evidence>
<dbReference type="AlphaFoldDB" id="A0A9J6BZ18"/>
<keyword evidence="2" id="KW-1185">Reference proteome</keyword>
<dbReference type="OrthoDB" id="2142040at2759"/>
<sequence length="147" mass="16417">MKSSIPFWVPFESGIIPKNAVIGGHYFGQKIFIGRAVHNGSLTPGMILENEKVLIIPWGCVSNRKEENFEILLCESEPKWIVAQDGHAPLNAFPAGHSEYSNETLFIGRYKHGDSVVCGKVQPSHRCAYIAYGTQELNNRLYEVLVV</sequence>
<organism evidence="1 2">
    <name type="scientific">Polypedilum vanderplanki</name>
    <name type="common">Sleeping chironomid midge</name>
    <dbReference type="NCBI Taxonomy" id="319348"/>
    <lineage>
        <taxon>Eukaryota</taxon>
        <taxon>Metazoa</taxon>
        <taxon>Ecdysozoa</taxon>
        <taxon>Arthropoda</taxon>
        <taxon>Hexapoda</taxon>
        <taxon>Insecta</taxon>
        <taxon>Pterygota</taxon>
        <taxon>Neoptera</taxon>
        <taxon>Endopterygota</taxon>
        <taxon>Diptera</taxon>
        <taxon>Nematocera</taxon>
        <taxon>Chironomoidea</taxon>
        <taxon>Chironomidae</taxon>
        <taxon>Chironominae</taxon>
        <taxon>Polypedilum</taxon>
        <taxon>Polypedilum</taxon>
    </lineage>
</organism>
<dbReference type="Proteomes" id="UP001107558">
    <property type="component" value="Chromosome 2"/>
</dbReference>